<sequence length="113" mass="12636">MEAPISSRGWSKHGRSLSNQRLFAALLATQKDMLSANGAQELASLFLEIICFVKFHPETLAVSFVLARALRVALTVREQVTGPSGWENHPSLNSLIRCCQVVRSDYYFSLFFS</sequence>
<evidence type="ECO:0000313" key="1">
    <source>
        <dbReference type="EMBL" id="CAK9317551.1"/>
    </source>
</evidence>
<gene>
    <name evidence="1" type="ORF">CITCOLO1_LOCUS9456</name>
</gene>
<accession>A0ABP0YAZ1</accession>
<proteinExistence type="predicted"/>
<name>A0ABP0YAZ1_9ROSI</name>
<reference evidence="1 2" key="1">
    <citation type="submission" date="2024-03" db="EMBL/GenBank/DDBJ databases">
        <authorList>
            <person name="Gkanogiannis A."/>
            <person name="Becerra Lopez-Lavalle L."/>
        </authorList>
    </citation>
    <scope>NUCLEOTIDE SEQUENCE [LARGE SCALE GENOMIC DNA]</scope>
</reference>
<dbReference type="EMBL" id="OZ021737">
    <property type="protein sequence ID" value="CAK9317551.1"/>
    <property type="molecule type" value="Genomic_DNA"/>
</dbReference>
<keyword evidence="2" id="KW-1185">Reference proteome</keyword>
<organism evidence="1 2">
    <name type="scientific">Citrullus colocynthis</name>
    <name type="common">colocynth</name>
    <dbReference type="NCBI Taxonomy" id="252529"/>
    <lineage>
        <taxon>Eukaryota</taxon>
        <taxon>Viridiplantae</taxon>
        <taxon>Streptophyta</taxon>
        <taxon>Embryophyta</taxon>
        <taxon>Tracheophyta</taxon>
        <taxon>Spermatophyta</taxon>
        <taxon>Magnoliopsida</taxon>
        <taxon>eudicotyledons</taxon>
        <taxon>Gunneridae</taxon>
        <taxon>Pentapetalae</taxon>
        <taxon>rosids</taxon>
        <taxon>fabids</taxon>
        <taxon>Cucurbitales</taxon>
        <taxon>Cucurbitaceae</taxon>
        <taxon>Benincaseae</taxon>
        <taxon>Citrullus</taxon>
    </lineage>
</organism>
<evidence type="ECO:0000313" key="2">
    <source>
        <dbReference type="Proteomes" id="UP001642487"/>
    </source>
</evidence>
<protein>
    <submittedName>
        <fullName evidence="1">Uncharacterized protein</fullName>
    </submittedName>
</protein>
<dbReference type="Proteomes" id="UP001642487">
    <property type="component" value="Chromosome 3"/>
</dbReference>